<feature type="transmembrane region" description="Helical" evidence="5">
    <location>
        <begin position="20"/>
        <end position="38"/>
    </location>
</feature>
<feature type="transmembrane region" description="Helical" evidence="5">
    <location>
        <begin position="144"/>
        <end position="166"/>
    </location>
</feature>
<dbReference type="GO" id="GO:0140359">
    <property type="term" value="F:ABC-type transporter activity"/>
    <property type="evidence" value="ECO:0007669"/>
    <property type="project" value="InterPro"/>
</dbReference>
<sequence length="285" mass="31104">MITFTKRNLLVFFRDRTAVFFSLLSSLIIVGLYVLFLGDTWASDFEGFAHVKQLMDNWVMAGLLSVTTVTTTMGAFGIMVGDRAEKISKDFYVSPTHRRDLALGYVLSAAIVGFALSIVTLIAAEIYIGARGGELLSTSALCKLLLLILAADLANTAMIFFITSFFESNNAFSTASTIIGTLIGFVTGIYLPIGVLPDGVQWIVRLFPTSHAAALMRQTMMEAPMAQSFEGVPVSQTQHVEEMLGVHFWFGEKELTGGMNLLILLGFGILFFALAAANLSRKKRV</sequence>
<evidence type="ECO:0000256" key="3">
    <source>
        <dbReference type="ARBA" id="ARBA00022989"/>
    </source>
</evidence>
<feature type="transmembrane region" description="Helical" evidence="5">
    <location>
        <begin position="101"/>
        <end position="124"/>
    </location>
</feature>
<protein>
    <submittedName>
        <fullName evidence="7">ABC transporter permease</fullName>
    </submittedName>
</protein>
<feature type="transmembrane region" description="Helical" evidence="5">
    <location>
        <begin position="178"/>
        <end position="196"/>
    </location>
</feature>
<dbReference type="PANTHER" id="PTHR43229">
    <property type="entry name" value="NODULATION PROTEIN J"/>
    <property type="match status" value="1"/>
</dbReference>
<evidence type="ECO:0000259" key="6">
    <source>
        <dbReference type="PROSITE" id="PS51012"/>
    </source>
</evidence>
<proteinExistence type="predicted"/>
<evidence type="ECO:0000256" key="5">
    <source>
        <dbReference type="SAM" id="Phobius"/>
    </source>
</evidence>
<feature type="transmembrane region" description="Helical" evidence="5">
    <location>
        <begin position="58"/>
        <end position="80"/>
    </location>
</feature>
<keyword evidence="8" id="KW-1185">Reference proteome</keyword>
<evidence type="ECO:0000313" key="7">
    <source>
        <dbReference type="EMBL" id="MCU7378271.1"/>
    </source>
</evidence>
<dbReference type="PANTHER" id="PTHR43229:SF2">
    <property type="entry name" value="NODULATION PROTEIN J"/>
    <property type="match status" value="1"/>
</dbReference>
<comment type="caution">
    <text evidence="7">The sequence shown here is derived from an EMBL/GenBank/DDBJ whole genome shotgun (WGS) entry which is preliminary data.</text>
</comment>
<accession>A0A9J6QU66</accession>
<gene>
    <name evidence="7" type="ORF">OBO34_07865</name>
</gene>
<feature type="transmembrane region" description="Helical" evidence="5">
    <location>
        <begin position="259"/>
        <end position="279"/>
    </location>
</feature>
<dbReference type="InterPro" id="IPR013525">
    <property type="entry name" value="ABC2_TM"/>
</dbReference>
<dbReference type="InterPro" id="IPR000412">
    <property type="entry name" value="ABC_2_transport"/>
</dbReference>
<keyword evidence="4 5" id="KW-0472">Membrane</keyword>
<evidence type="ECO:0000256" key="1">
    <source>
        <dbReference type="ARBA" id="ARBA00004141"/>
    </source>
</evidence>
<dbReference type="RefSeq" id="WP_253019818.1">
    <property type="nucleotide sequence ID" value="NZ_JAOSHN010000003.1"/>
</dbReference>
<keyword evidence="3 5" id="KW-1133">Transmembrane helix</keyword>
<dbReference type="PIRSF" id="PIRSF006648">
    <property type="entry name" value="DrrB"/>
    <property type="match status" value="1"/>
</dbReference>
<dbReference type="InterPro" id="IPR047817">
    <property type="entry name" value="ABC2_TM_bact-type"/>
</dbReference>
<evidence type="ECO:0000256" key="4">
    <source>
        <dbReference type="ARBA" id="ARBA00023136"/>
    </source>
</evidence>
<keyword evidence="2 5" id="KW-0812">Transmembrane</keyword>
<feature type="domain" description="ABC transmembrane type-2" evidence="6">
    <location>
        <begin position="17"/>
        <end position="282"/>
    </location>
</feature>
<dbReference type="Pfam" id="PF12698">
    <property type="entry name" value="ABC2_membrane_3"/>
    <property type="match status" value="1"/>
</dbReference>
<dbReference type="AlphaFoldDB" id="A0A9J6QU66"/>
<evidence type="ECO:0000256" key="2">
    <source>
        <dbReference type="ARBA" id="ARBA00022692"/>
    </source>
</evidence>
<organism evidence="7 8">
    <name type="scientific">Hominibacterium faecale</name>
    <dbReference type="NCBI Taxonomy" id="2839743"/>
    <lineage>
        <taxon>Bacteria</taxon>
        <taxon>Bacillati</taxon>
        <taxon>Bacillota</taxon>
        <taxon>Clostridia</taxon>
        <taxon>Peptostreptococcales</taxon>
        <taxon>Anaerovoracaceae</taxon>
        <taxon>Hominibacterium</taxon>
    </lineage>
</organism>
<dbReference type="PROSITE" id="PS51012">
    <property type="entry name" value="ABC_TM2"/>
    <property type="match status" value="1"/>
</dbReference>
<comment type="subcellular location">
    <subcellularLocation>
        <location evidence="1">Membrane</location>
        <topology evidence="1">Multi-pass membrane protein</topology>
    </subcellularLocation>
</comment>
<dbReference type="GO" id="GO:0043190">
    <property type="term" value="C:ATP-binding cassette (ABC) transporter complex"/>
    <property type="evidence" value="ECO:0007669"/>
    <property type="project" value="InterPro"/>
</dbReference>
<reference evidence="7" key="1">
    <citation type="submission" date="2022-09" db="EMBL/GenBank/DDBJ databases">
        <title>Culturomic study of gut microbiota in children with autism spectrum disorder.</title>
        <authorList>
            <person name="Efimov B.A."/>
            <person name="Chaplin A.V."/>
            <person name="Sokolova S.R."/>
            <person name="Pikina A.P."/>
            <person name="Korzhanova M."/>
            <person name="Belova V."/>
            <person name="Korostin D."/>
        </authorList>
    </citation>
    <scope>NUCLEOTIDE SEQUENCE</scope>
    <source>
        <strain evidence="7">ASD5510</strain>
    </source>
</reference>
<dbReference type="InterPro" id="IPR051784">
    <property type="entry name" value="Nod_factor_ABC_transporter"/>
</dbReference>
<name>A0A9J6QU66_9FIRM</name>
<dbReference type="EMBL" id="JAOSHN010000003">
    <property type="protein sequence ID" value="MCU7378271.1"/>
    <property type="molecule type" value="Genomic_DNA"/>
</dbReference>
<dbReference type="Proteomes" id="UP001065549">
    <property type="component" value="Unassembled WGS sequence"/>
</dbReference>
<evidence type="ECO:0000313" key="8">
    <source>
        <dbReference type="Proteomes" id="UP001065549"/>
    </source>
</evidence>